<evidence type="ECO:0000313" key="3">
    <source>
        <dbReference type="Proteomes" id="UP001596540"/>
    </source>
</evidence>
<protein>
    <submittedName>
        <fullName evidence="2">Uncharacterized protein</fullName>
    </submittedName>
</protein>
<feature type="compositionally biased region" description="Basic and acidic residues" evidence="1">
    <location>
        <begin position="39"/>
        <end position="59"/>
    </location>
</feature>
<organism evidence="2 3">
    <name type="scientific">Marinactinospora rubrisoli</name>
    <dbReference type="NCBI Taxonomy" id="2715399"/>
    <lineage>
        <taxon>Bacteria</taxon>
        <taxon>Bacillati</taxon>
        <taxon>Actinomycetota</taxon>
        <taxon>Actinomycetes</taxon>
        <taxon>Streptosporangiales</taxon>
        <taxon>Nocardiopsidaceae</taxon>
        <taxon>Marinactinospora</taxon>
    </lineage>
</organism>
<sequence length="94" mass="9943">MTAGPAPSHSAARGPKPPMTGPPPEDPMTTPGVMNDEWTVDRRPGVARVPDTRDHRGVHGDAPGPMPIMRTTVGAGRSPPSRFRVLIADGPWFG</sequence>
<feature type="region of interest" description="Disordered" evidence="1">
    <location>
        <begin position="1"/>
        <end position="82"/>
    </location>
</feature>
<evidence type="ECO:0000313" key="2">
    <source>
        <dbReference type="EMBL" id="MFC7327096.1"/>
    </source>
</evidence>
<comment type="caution">
    <text evidence="2">The sequence shown here is derived from an EMBL/GenBank/DDBJ whole genome shotgun (WGS) entry which is preliminary data.</text>
</comment>
<name>A0ABW2KCY8_9ACTN</name>
<dbReference type="Proteomes" id="UP001596540">
    <property type="component" value="Unassembled WGS sequence"/>
</dbReference>
<keyword evidence="3" id="KW-1185">Reference proteome</keyword>
<reference evidence="3" key="1">
    <citation type="journal article" date="2019" name="Int. J. Syst. Evol. Microbiol.">
        <title>The Global Catalogue of Microorganisms (GCM) 10K type strain sequencing project: providing services to taxonomists for standard genome sequencing and annotation.</title>
        <authorList>
            <consortium name="The Broad Institute Genomics Platform"/>
            <consortium name="The Broad Institute Genome Sequencing Center for Infectious Disease"/>
            <person name="Wu L."/>
            <person name="Ma J."/>
        </authorList>
    </citation>
    <scope>NUCLEOTIDE SEQUENCE [LARGE SCALE GENOMIC DNA]</scope>
    <source>
        <strain evidence="3">CGMCC 4.7382</strain>
    </source>
</reference>
<accession>A0ABW2KCY8</accession>
<dbReference type="RefSeq" id="WP_379869247.1">
    <property type="nucleotide sequence ID" value="NZ_JBHTBH010000002.1"/>
</dbReference>
<feature type="compositionally biased region" description="Pro residues" evidence="1">
    <location>
        <begin position="15"/>
        <end position="26"/>
    </location>
</feature>
<dbReference type="EMBL" id="JBHTBH010000002">
    <property type="protein sequence ID" value="MFC7327096.1"/>
    <property type="molecule type" value="Genomic_DNA"/>
</dbReference>
<gene>
    <name evidence="2" type="ORF">ACFQRF_05020</name>
</gene>
<evidence type="ECO:0000256" key="1">
    <source>
        <dbReference type="SAM" id="MobiDB-lite"/>
    </source>
</evidence>
<proteinExistence type="predicted"/>